<dbReference type="GO" id="GO:0003886">
    <property type="term" value="F:DNA (cytosine-5-)-methyltransferase activity"/>
    <property type="evidence" value="ECO:0007669"/>
    <property type="project" value="UniProtKB-EC"/>
</dbReference>
<dbReference type="InterPro" id="IPR029063">
    <property type="entry name" value="SAM-dependent_MTases_sf"/>
</dbReference>
<feature type="compositionally biased region" description="Basic residues" evidence="6">
    <location>
        <begin position="582"/>
        <end position="591"/>
    </location>
</feature>
<comment type="similarity">
    <text evidence="5">Belongs to the class I-like SAM-binding methyltransferase superfamily. C5-methyltransferase family.</text>
</comment>
<dbReference type="GO" id="GO:0003677">
    <property type="term" value="F:DNA binding"/>
    <property type="evidence" value="ECO:0007669"/>
    <property type="project" value="TreeGrafter"/>
</dbReference>
<evidence type="ECO:0000256" key="6">
    <source>
        <dbReference type="SAM" id="MobiDB-lite"/>
    </source>
</evidence>
<keyword evidence="3 5" id="KW-0808">Transferase</keyword>
<dbReference type="InterPro" id="IPR001525">
    <property type="entry name" value="C5_MeTfrase"/>
</dbReference>
<name>A0AAN7TFU5_9PEZI</name>
<keyword evidence="2 5" id="KW-0489">Methyltransferase</keyword>
<dbReference type="Gene3D" id="3.90.120.10">
    <property type="entry name" value="DNA Methylase, subunit A, domain 2"/>
    <property type="match status" value="1"/>
</dbReference>
<organism evidence="7 8">
    <name type="scientific">Meristemomyces frigidus</name>
    <dbReference type="NCBI Taxonomy" id="1508187"/>
    <lineage>
        <taxon>Eukaryota</taxon>
        <taxon>Fungi</taxon>
        <taxon>Dikarya</taxon>
        <taxon>Ascomycota</taxon>
        <taxon>Pezizomycotina</taxon>
        <taxon>Dothideomycetes</taxon>
        <taxon>Dothideomycetidae</taxon>
        <taxon>Mycosphaerellales</taxon>
        <taxon>Teratosphaeriaceae</taxon>
        <taxon>Meristemomyces</taxon>
    </lineage>
</organism>
<reference evidence="7" key="1">
    <citation type="submission" date="2023-08" db="EMBL/GenBank/DDBJ databases">
        <title>Black Yeasts Isolated from many extreme environments.</title>
        <authorList>
            <person name="Coleine C."/>
            <person name="Stajich J.E."/>
            <person name="Selbmann L."/>
        </authorList>
    </citation>
    <scope>NUCLEOTIDE SEQUENCE</scope>
    <source>
        <strain evidence="7">CCFEE 5401</strain>
    </source>
</reference>
<evidence type="ECO:0000256" key="1">
    <source>
        <dbReference type="ARBA" id="ARBA00011975"/>
    </source>
</evidence>
<dbReference type="GO" id="GO:0005634">
    <property type="term" value="C:nucleus"/>
    <property type="evidence" value="ECO:0007669"/>
    <property type="project" value="TreeGrafter"/>
</dbReference>
<evidence type="ECO:0000313" key="7">
    <source>
        <dbReference type="EMBL" id="KAK5114691.1"/>
    </source>
</evidence>
<evidence type="ECO:0000256" key="5">
    <source>
        <dbReference type="PROSITE-ProRule" id="PRU01016"/>
    </source>
</evidence>
<sequence>MRPGPVWDMASAMDEHNTGEGSEDEDDDVIPFNQEIPQLLLKYGHLPPGHKLIPFARTPSGALVKPGDSVVYGFCGKVFYIEHIVQRPEGLTGTYCMGFRLELPSDIELQSSKHTPQPYRLFSQYFHELVAVLLVEEGDIGNIKKDHFLETVDLSEIKMACQVIFTNAEFPTHSHRDAGVDEATHGREFIEDHFPMVCRRKYVKEISKEKGLPVAYQAASLEYTEADAGKGVPEAVKSRRFLADLGFDTRPRRRKRYMFGDLLAGLGCMSEAAKQSGLVLNLALDRWDVACKSLELNGQHGRVLQMPIWDFLHDKVKVDEQSWCAVMHFSPPCQGVSFNNNGTNPEQDAINNSVSLALPDILKKWRPRRMSMEQTNGVLTKHGGFFLRSLISNFQGCKYNVRWKVLKSSDYGSVQMRKRLIVLASCTGESLPSWPEKTHGVGLIPTTTWNERLASIPHGVSHHDIRATAQIKLPQSFRPADGDQTLSKIIDTAGLHCLHPSGTRVHTIREHMAAQGLPNDYEIYYKLIGDWKTQIGNGVPVELGSAILREVVESLQKEDRRQDEFRDEVVYVDGNDTPQQRKVGKVSKRKSSALDEEDDDTCMALRTKTKKRSLREVQAMMMDEQEERDDRESTSLADLPRPVEPCKNREYIMIEDD</sequence>
<dbReference type="PANTHER" id="PTHR10629:SF52">
    <property type="entry name" value="DNA (CYTOSINE-5)-METHYLTRANSFERASE 1"/>
    <property type="match status" value="1"/>
</dbReference>
<dbReference type="PROSITE" id="PS51679">
    <property type="entry name" value="SAM_MT_C5"/>
    <property type="match status" value="1"/>
</dbReference>
<evidence type="ECO:0000256" key="3">
    <source>
        <dbReference type="ARBA" id="ARBA00022679"/>
    </source>
</evidence>
<dbReference type="PANTHER" id="PTHR10629">
    <property type="entry name" value="CYTOSINE-SPECIFIC METHYLTRANSFERASE"/>
    <property type="match status" value="1"/>
</dbReference>
<proteinExistence type="inferred from homology"/>
<feature type="region of interest" description="Disordered" evidence="6">
    <location>
        <begin position="620"/>
        <end position="648"/>
    </location>
</feature>
<dbReference type="Pfam" id="PF00145">
    <property type="entry name" value="DNA_methylase"/>
    <property type="match status" value="2"/>
</dbReference>
<dbReference type="EMBL" id="JAVRRL010000016">
    <property type="protein sequence ID" value="KAK5114691.1"/>
    <property type="molecule type" value="Genomic_DNA"/>
</dbReference>
<feature type="region of interest" description="Disordered" evidence="6">
    <location>
        <begin position="1"/>
        <end position="28"/>
    </location>
</feature>
<evidence type="ECO:0000313" key="8">
    <source>
        <dbReference type="Proteomes" id="UP001310890"/>
    </source>
</evidence>
<dbReference type="InterPro" id="IPR050390">
    <property type="entry name" value="C5-Methyltransferase"/>
</dbReference>
<dbReference type="Gene3D" id="3.40.50.150">
    <property type="entry name" value="Vaccinia Virus protein VP39"/>
    <property type="match status" value="1"/>
</dbReference>
<dbReference type="GO" id="GO:0044027">
    <property type="term" value="P:negative regulation of gene expression via chromosomal CpG island methylation"/>
    <property type="evidence" value="ECO:0007669"/>
    <property type="project" value="TreeGrafter"/>
</dbReference>
<feature type="region of interest" description="Disordered" evidence="6">
    <location>
        <begin position="576"/>
        <end position="600"/>
    </location>
</feature>
<accession>A0AAN7TFU5</accession>
<dbReference type="EC" id="2.1.1.37" evidence="1"/>
<dbReference type="AlphaFoldDB" id="A0AAN7TFU5"/>
<protein>
    <recommendedName>
        <fullName evidence="1">DNA (cytosine-5-)-methyltransferase</fullName>
        <ecNumber evidence="1">2.1.1.37</ecNumber>
    </recommendedName>
</protein>
<dbReference type="GO" id="GO:0032259">
    <property type="term" value="P:methylation"/>
    <property type="evidence" value="ECO:0007669"/>
    <property type="project" value="UniProtKB-KW"/>
</dbReference>
<dbReference type="Proteomes" id="UP001310890">
    <property type="component" value="Unassembled WGS sequence"/>
</dbReference>
<feature type="active site" evidence="5">
    <location>
        <position position="333"/>
    </location>
</feature>
<keyword evidence="4 5" id="KW-0949">S-adenosyl-L-methionine</keyword>
<comment type="caution">
    <text evidence="7">The sequence shown here is derived from an EMBL/GenBank/DDBJ whole genome shotgun (WGS) entry which is preliminary data.</text>
</comment>
<gene>
    <name evidence="7" type="ORF">LTR62_002264</name>
</gene>
<dbReference type="SUPFAM" id="SSF53335">
    <property type="entry name" value="S-adenosyl-L-methionine-dependent methyltransferases"/>
    <property type="match status" value="1"/>
</dbReference>
<evidence type="ECO:0000256" key="4">
    <source>
        <dbReference type="ARBA" id="ARBA00022691"/>
    </source>
</evidence>
<evidence type="ECO:0000256" key="2">
    <source>
        <dbReference type="ARBA" id="ARBA00022603"/>
    </source>
</evidence>